<dbReference type="EMBL" id="PYSW02000001">
    <property type="protein sequence ID" value="KAG2394113.1"/>
    <property type="molecule type" value="Genomic_DNA"/>
</dbReference>
<sequence length="943" mass="104643">MGICCGSKEPSYRKRINDIYLDAIQRGETNKTLLTNLTLRAVTYPDQLPSIGGTLEARIKSDYTKGNQFNVGVGCDIFDELIHTRSDLSYFVVNVDNVIALLIDGRNTELKKRAISLLTSSVDNASGPAIRTFNKYESKLVELSKGEDLELKVNSINAITKMIPKLESLSVTPIIPGLLATIYQYLEKLNTAYDDTLIFRIPNVDFTKLSSESAAKISVECLSAIARQANDGTIRHVMKPIWDFLDDQNRWYSKQEFVRSIMRIIVASSIEWSSKGYAIVSTNMQHFDEILDRNQKAGMIRANIFIISIQSKKGATSGARAFEAVAQLVNTLKGNFPFTSNNQLTPLQYEDVLKNDVLISSVLECLSVIAQRGKFTQQNISLMESIQQLIKQQETKLASSEQTRNTQGQIEFEQLSQQAVQHLLLVECLNCVAKVGAYVLSNQPPQSSSSNNGSSGGSNPNTSVTNGSTVGSSVNGTTGQNNSSSGSTSESFYPSHLINALLESSVRPSNSVYVRFKYLTVFLSLLSTKESSMKTNVEDQTSISPNIIETSNNVKKSTASPAIMEEADTNSTAIKTRVTISKSQRSKIYFYLYKGVFLNDNLPESYACIARIMRNMLKQHRNKEIENALPMLFKLQEVATATPTEVQSTTSTSVSDSIDEEHNDVPERQQPTMSIRNKLMIHTLIVIYLLCLGELYNSRELEQYIKSIMESRIKQGLLTKHVMSTFEKRHNSGNSLETMKGAISEDEKLKEYTTSFASLNSLVTGAANIDKIELVSQDKVCELLCKIETLKETYGDVAGVTKIVKKTFTGDSITKTTTVVADDDSVSKPPVDDPWYAQTTEDKSGYDVQVIEGLEVDQIGTKGRNVSRDSLTVSQIQLDLTSNVADGFLTKKREEKNKTLDSILNAVPSSQEDDAQSDDEDLDIDELQQPKLFLFDSEQFISV</sequence>
<proteinExistence type="predicted"/>
<reference evidence="2 3" key="1">
    <citation type="journal article" date="2018" name="BMC Genomics">
        <title>The genome of Naegleria lovaniensis, the basis for a comparative approach to unravel pathogenicity factors of the human pathogenic amoeba N. fowleri.</title>
        <authorList>
            <person name="Liechti N."/>
            <person name="Schurch N."/>
            <person name="Bruggmann R."/>
            <person name="Wittwer M."/>
        </authorList>
    </citation>
    <scope>NUCLEOTIDE SEQUENCE [LARGE SCALE GENOMIC DNA]</scope>
    <source>
        <strain evidence="2 3">ATCC 30569</strain>
    </source>
</reference>
<comment type="caution">
    <text evidence="2">The sequence shown here is derived from an EMBL/GenBank/DDBJ whole genome shotgun (WGS) entry which is preliminary data.</text>
</comment>
<dbReference type="AlphaFoldDB" id="A0AA88GZY1"/>
<dbReference type="Proteomes" id="UP000816034">
    <property type="component" value="Unassembled WGS sequence"/>
</dbReference>
<evidence type="ECO:0000256" key="1">
    <source>
        <dbReference type="SAM" id="MobiDB-lite"/>
    </source>
</evidence>
<dbReference type="PANTHER" id="PTHR12444">
    <property type="entry name" value="PROTEIN EFR3 HOMOLOG CMP44E"/>
    <property type="match status" value="1"/>
</dbReference>
<feature type="region of interest" description="Disordered" evidence="1">
    <location>
        <begin position="443"/>
        <end position="489"/>
    </location>
</feature>
<dbReference type="PANTHER" id="PTHR12444:SF8">
    <property type="entry name" value="PROTEIN EFR3 HOMOLOG CMP44E"/>
    <property type="match status" value="1"/>
</dbReference>
<dbReference type="GO" id="GO:0005886">
    <property type="term" value="C:plasma membrane"/>
    <property type="evidence" value="ECO:0007669"/>
    <property type="project" value="TreeGrafter"/>
</dbReference>
<keyword evidence="3" id="KW-1185">Reference proteome</keyword>
<protein>
    <recommendedName>
        <fullName evidence="4">Protein EFR3</fullName>
    </recommendedName>
</protein>
<accession>A0AA88GZY1</accession>
<evidence type="ECO:0008006" key="4">
    <source>
        <dbReference type="Google" id="ProtNLM"/>
    </source>
</evidence>
<dbReference type="SUPFAM" id="SSF48371">
    <property type="entry name" value="ARM repeat"/>
    <property type="match status" value="1"/>
</dbReference>
<feature type="region of interest" description="Disordered" evidence="1">
    <location>
        <begin position="643"/>
        <end position="667"/>
    </location>
</feature>
<dbReference type="InterPro" id="IPR016024">
    <property type="entry name" value="ARM-type_fold"/>
</dbReference>
<dbReference type="RefSeq" id="XP_044556007.1">
    <property type="nucleotide sequence ID" value="XM_044693453.1"/>
</dbReference>
<gene>
    <name evidence="2" type="ORF">C9374_003877</name>
</gene>
<evidence type="ECO:0000313" key="3">
    <source>
        <dbReference type="Proteomes" id="UP000816034"/>
    </source>
</evidence>
<name>A0AA88GZY1_NAELO</name>
<evidence type="ECO:0000313" key="2">
    <source>
        <dbReference type="EMBL" id="KAG2394113.1"/>
    </source>
</evidence>
<dbReference type="GO" id="GO:0072659">
    <property type="term" value="P:protein localization to plasma membrane"/>
    <property type="evidence" value="ECO:0007669"/>
    <property type="project" value="TreeGrafter"/>
</dbReference>
<dbReference type="GeneID" id="68096332"/>
<dbReference type="InterPro" id="IPR051851">
    <property type="entry name" value="EFR3_Homologs"/>
</dbReference>
<feature type="compositionally biased region" description="Low complexity" evidence="1">
    <location>
        <begin position="643"/>
        <end position="656"/>
    </location>
</feature>
<organism evidence="2 3">
    <name type="scientific">Naegleria lovaniensis</name>
    <name type="common">Amoeba</name>
    <dbReference type="NCBI Taxonomy" id="51637"/>
    <lineage>
        <taxon>Eukaryota</taxon>
        <taxon>Discoba</taxon>
        <taxon>Heterolobosea</taxon>
        <taxon>Tetramitia</taxon>
        <taxon>Eutetramitia</taxon>
        <taxon>Vahlkampfiidae</taxon>
        <taxon>Naegleria</taxon>
    </lineage>
</organism>